<dbReference type="InterPro" id="IPR005471">
    <property type="entry name" value="Tscrpt_reg_IclR_N"/>
</dbReference>
<dbReference type="Gene3D" id="1.10.10.10">
    <property type="entry name" value="Winged helix-like DNA-binding domain superfamily/Winged helix DNA-binding domain"/>
    <property type="match status" value="1"/>
</dbReference>
<dbReference type="InterPro" id="IPR014757">
    <property type="entry name" value="Tscrpt_reg_IclR_C"/>
</dbReference>
<keyword evidence="7" id="KW-1185">Reference proteome</keyword>
<dbReference type="EMBL" id="JBHTON010000039">
    <property type="protein sequence ID" value="MFD1485813.1"/>
    <property type="molecule type" value="Genomic_DNA"/>
</dbReference>
<name>A0ABW4E9X8_9LACO</name>
<proteinExistence type="predicted"/>
<sequence>MELHKPTLRVLRILALVDAGAKSGLTLTDISSAIAVPKGTLSPILRTLAELRYLHFNNDNGRYTIGFKSFELGLEYGSNTDLLAMVQQRMMELVNTVGEICQLGILSGLDVFYLLKENPDNAISIRSSVGARIPAYATGLGKALLAGKTNDEIRSLYKGYPFKPYTANTITNVDALIKQVAQVRESGMAHEEEESKDEICCQAVPLVVDDQIKAAISVTVPKFRYTAEKRELITSELQRQKQIIEDVCKVQGYHFDY</sequence>
<evidence type="ECO:0000256" key="3">
    <source>
        <dbReference type="ARBA" id="ARBA00023163"/>
    </source>
</evidence>
<dbReference type="PANTHER" id="PTHR30136">
    <property type="entry name" value="HELIX-TURN-HELIX TRANSCRIPTIONAL REGULATOR, ICLR FAMILY"/>
    <property type="match status" value="1"/>
</dbReference>
<dbReference type="InterPro" id="IPR050707">
    <property type="entry name" value="HTH_MetabolicPath_Reg"/>
</dbReference>
<dbReference type="SUPFAM" id="SSF46785">
    <property type="entry name" value="Winged helix' DNA-binding domain"/>
    <property type="match status" value="1"/>
</dbReference>
<protein>
    <submittedName>
        <fullName evidence="6">IclR family transcriptional regulator</fullName>
    </submittedName>
</protein>
<evidence type="ECO:0000313" key="6">
    <source>
        <dbReference type="EMBL" id="MFD1485813.1"/>
    </source>
</evidence>
<dbReference type="PANTHER" id="PTHR30136:SF35">
    <property type="entry name" value="HTH-TYPE TRANSCRIPTIONAL REGULATOR RV1719"/>
    <property type="match status" value="1"/>
</dbReference>
<dbReference type="PROSITE" id="PS51077">
    <property type="entry name" value="HTH_ICLR"/>
    <property type="match status" value="1"/>
</dbReference>
<dbReference type="PROSITE" id="PS51078">
    <property type="entry name" value="ICLR_ED"/>
    <property type="match status" value="1"/>
</dbReference>
<comment type="caution">
    <text evidence="6">The sequence shown here is derived from an EMBL/GenBank/DDBJ whole genome shotgun (WGS) entry which is preliminary data.</text>
</comment>
<accession>A0ABW4E9X8</accession>
<keyword evidence="3" id="KW-0804">Transcription</keyword>
<feature type="domain" description="IclR-ED" evidence="5">
    <location>
        <begin position="68"/>
        <end position="253"/>
    </location>
</feature>
<organism evidence="6 7">
    <name type="scientific">Lacticaseibacillus baoqingensis</name>
    <dbReference type="NCBI Taxonomy" id="2486013"/>
    <lineage>
        <taxon>Bacteria</taxon>
        <taxon>Bacillati</taxon>
        <taxon>Bacillota</taxon>
        <taxon>Bacilli</taxon>
        <taxon>Lactobacillales</taxon>
        <taxon>Lactobacillaceae</taxon>
        <taxon>Lacticaseibacillus</taxon>
    </lineage>
</organism>
<dbReference type="InterPro" id="IPR036388">
    <property type="entry name" value="WH-like_DNA-bd_sf"/>
</dbReference>
<dbReference type="SMART" id="SM00346">
    <property type="entry name" value="HTH_ICLR"/>
    <property type="match status" value="1"/>
</dbReference>
<evidence type="ECO:0000256" key="1">
    <source>
        <dbReference type="ARBA" id="ARBA00023015"/>
    </source>
</evidence>
<reference evidence="7" key="1">
    <citation type="journal article" date="2019" name="Int. J. Syst. Evol. Microbiol.">
        <title>The Global Catalogue of Microorganisms (GCM) 10K type strain sequencing project: providing services to taxonomists for standard genome sequencing and annotation.</title>
        <authorList>
            <consortium name="The Broad Institute Genomics Platform"/>
            <consortium name="The Broad Institute Genome Sequencing Center for Infectious Disease"/>
            <person name="Wu L."/>
            <person name="Ma J."/>
        </authorList>
    </citation>
    <scope>NUCLEOTIDE SEQUENCE [LARGE SCALE GENOMIC DNA]</scope>
    <source>
        <strain evidence="7">CCM 8903</strain>
    </source>
</reference>
<keyword evidence="1" id="KW-0805">Transcription regulation</keyword>
<evidence type="ECO:0000313" key="7">
    <source>
        <dbReference type="Proteomes" id="UP001597252"/>
    </source>
</evidence>
<gene>
    <name evidence="6" type="ORF">ACFQ5J_11275</name>
</gene>
<feature type="domain" description="HTH iclR-type" evidence="4">
    <location>
        <begin position="4"/>
        <end position="67"/>
    </location>
</feature>
<dbReference type="Gene3D" id="3.30.450.40">
    <property type="match status" value="1"/>
</dbReference>
<dbReference type="InterPro" id="IPR036390">
    <property type="entry name" value="WH_DNA-bd_sf"/>
</dbReference>
<dbReference type="Pfam" id="PF01614">
    <property type="entry name" value="IclR_C"/>
    <property type="match status" value="1"/>
</dbReference>
<dbReference type="SUPFAM" id="SSF55781">
    <property type="entry name" value="GAF domain-like"/>
    <property type="match status" value="1"/>
</dbReference>
<evidence type="ECO:0000259" key="4">
    <source>
        <dbReference type="PROSITE" id="PS51077"/>
    </source>
</evidence>
<evidence type="ECO:0000259" key="5">
    <source>
        <dbReference type="PROSITE" id="PS51078"/>
    </source>
</evidence>
<dbReference type="Proteomes" id="UP001597252">
    <property type="component" value="Unassembled WGS sequence"/>
</dbReference>
<keyword evidence="2" id="KW-0238">DNA-binding</keyword>
<evidence type="ECO:0000256" key="2">
    <source>
        <dbReference type="ARBA" id="ARBA00023125"/>
    </source>
</evidence>
<dbReference type="RefSeq" id="WP_164508601.1">
    <property type="nucleotide sequence ID" value="NZ_JBHTON010000039.1"/>
</dbReference>
<dbReference type="InterPro" id="IPR029016">
    <property type="entry name" value="GAF-like_dom_sf"/>
</dbReference>
<dbReference type="Pfam" id="PF09339">
    <property type="entry name" value="HTH_IclR"/>
    <property type="match status" value="1"/>
</dbReference>